<protein>
    <submittedName>
        <fullName evidence="3">Uncharacterized protein</fullName>
    </submittedName>
</protein>
<dbReference type="Proteomes" id="UP000636264">
    <property type="component" value="Unassembled WGS sequence"/>
</dbReference>
<keyword evidence="2" id="KW-1133">Transmembrane helix</keyword>
<name>A0A916RVF6_9HYPH</name>
<dbReference type="RefSeq" id="WP_188721519.1">
    <property type="nucleotide sequence ID" value="NZ_BMIF01000007.1"/>
</dbReference>
<evidence type="ECO:0000256" key="1">
    <source>
        <dbReference type="SAM" id="MobiDB-lite"/>
    </source>
</evidence>
<evidence type="ECO:0000313" key="4">
    <source>
        <dbReference type="Proteomes" id="UP000636264"/>
    </source>
</evidence>
<evidence type="ECO:0000313" key="3">
    <source>
        <dbReference type="EMBL" id="GGA71173.1"/>
    </source>
</evidence>
<sequence length="93" mass="10332">MIDLTTFSPTTLLMLGSMAVVATGIGIIDFQAKRAHRRLRARRSELEQKLAAADIRATNSDWEEFARALKEALAAGDPRRKSEKLGANHRGQR</sequence>
<accession>A0A916RVF6</accession>
<keyword evidence="4" id="KW-1185">Reference proteome</keyword>
<reference evidence="3" key="1">
    <citation type="journal article" date="2014" name="Int. J. Syst. Evol. Microbiol.">
        <title>Complete genome sequence of Corynebacterium casei LMG S-19264T (=DSM 44701T), isolated from a smear-ripened cheese.</title>
        <authorList>
            <consortium name="US DOE Joint Genome Institute (JGI-PGF)"/>
            <person name="Walter F."/>
            <person name="Albersmeier A."/>
            <person name="Kalinowski J."/>
            <person name="Ruckert C."/>
        </authorList>
    </citation>
    <scope>NUCLEOTIDE SEQUENCE</scope>
    <source>
        <strain evidence="3">CGMCC 1.15320</strain>
    </source>
</reference>
<feature type="region of interest" description="Disordered" evidence="1">
    <location>
        <begin position="74"/>
        <end position="93"/>
    </location>
</feature>
<keyword evidence="2" id="KW-0812">Transmembrane</keyword>
<dbReference type="AlphaFoldDB" id="A0A916RVF6"/>
<dbReference type="EMBL" id="BMIF01000007">
    <property type="protein sequence ID" value="GGA71173.1"/>
    <property type="molecule type" value="Genomic_DNA"/>
</dbReference>
<organism evidence="3 4">
    <name type="scientific">Nitratireductor aestuarii</name>
    <dbReference type="NCBI Taxonomy" id="1735103"/>
    <lineage>
        <taxon>Bacteria</taxon>
        <taxon>Pseudomonadati</taxon>
        <taxon>Pseudomonadota</taxon>
        <taxon>Alphaproteobacteria</taxon>
        <taxon>Hyphomicrobiales</taxon>
        <taxon>Phyllobacteriaceae</taxon>
        <taxon>Nitratireductor</taxon>
    </lineage>
</organism>
<evidence type="ECO:0000256" key="2">
    <source>
        <dbReference type="SAM" id="Phobius"/>
    </source>
</evidence>
<keyword evidence="2" id="KW-0472">Membrane</keyword>
<feature type="transmembrane region" description="Helical" evidence="2">
    <location>
        <begin position="12"/>
        <end position="32"/>
    </location>
</feature>
<feature type="compositionally biased region" description="Basic and acidic residues" evidence="1">
    <location>
        <begin position="77"/>
        <end position="86"/>
    </location>
</feature>
<gene>
    <name evidence="3" type="ORF">GCM10011385_26310</name>
</gene>
<comment type="caution">
    <text evidence="3">The sequence shown here is derived from an EMBL/GenBank/DDBJ whole genome shotgun (WGS) entry which is preliminary data.</text>
</comment>
<proteinExistence type="predicted"/>
<reference evidence="3" key="2">
    <citation type="submission" date="2020-09" db="EMBL/GenBank/DDBJ databases">
        <authorList>
            <person name="Sun Q."/>
            <person name="Zhou Y."/>
        </authorList>
    </citation>
    <scope>NUCLEOTIDE SEQUENCE</scope>
    <source>
        <strain evidence="3">CGMCC 1.15320</strain>
    </source>
</reference>